<dbReference type="Proteomes" id="UP000248066">
    <property type="component" value="Unassembled WGS sequence"/>
</dbReference>
<dbReference type="RefSeq" id="WP_110517087.1">
    <property type="nucleotide sequence ID" value="NZ_PDOF01000001.1"/>
</dbReference>
<dbReference type="InterPro" id="IPR003607">
    <property type="entry name" value="HD/PDEase_dom"/>
</dbReference>
<dbReference type="OrthoDB" id="2352233at2"/>
<gene>
    <name evidence="2" type="ORF">CR205_03750</name>
</gene>
<feature type="domain" description="HD" evidence="1">
    <location>
        <begin position="23"/>
        <end position="139"/>
    </location>
</feature>
<dbReference type="PROSITE" id="PS51831">
    <property type="entry name" value="HD"/>
    <property type="match status" value="1"/>
</dbReference>
<accession>A0A2W0HLH6</accession>
<dbReference type="SUPFAM" id="SSF109604">
    <property type="entry name" value="HD-domain/PDEase-like"/>
    <property type="match status" value="1"/>
</dbReference>
<organism evidence="2 3">
    <name type="scientific">Alteribacter lacisalsi</name>
    <dbReference type="NCBI Taxonomy" id="2045244"/>
    <lineage>
        <taxon>Bacteria</taxon>
        <taxon>Bacillati</taxon>
        <taxon>Bacillota</taxon>
        <taxon>Bacilli</taxon>
        <taxon>Bacillales</taxon>
        <taxon>Bacillaceae</taxon>
        <taxon>Alteribacter</taxon>
    </lineage>
</organism>
<dbReference type="GO" id="GO:0016787">
    <property type="term" value="F:hydrolase activity"/>
    <property type="evidence" value="ECO:0007669"/>
    <property type="project" value="UniProtKB-KW"/>
</dbReference>
<reference evidence="2 3" key="1">
    <citation type="submission" date="2017-10" db="EMBL/GenBank/DDBJ databases">
        <title>Bacillus sp. nov., a halophilic bacterium isolated from a Yangshapao Lake.</title>
        <authorList>
            <person name="Wang H."/>
        </authorList>
    </citation>
    <scope>NUCLEOTIDE SEQUENCE [LARGE SCALE GENOMIC DNA]</scope>
    <source>
        <strain evidence="2 3">YSP-3</strain>
    </source>
</reference>
<comment type="caution">
    <text evidence="2">The sequence shown here is derived from an EMBL/GenBank/DDBJ whole genome shotgun (WGS) entry which is preliminary data.</text>
</comment>
<dbReference type="Pfam" id="PF01966">
    <property type="entry name" value="HD"/>
    <property type="match status" value="1"/>
</dbReference>
<evidence type="ECO:0000313" key="2">
    <source>
        <dbReference type="EMBL" id="PYZ97719.1"/>
    </source>
</evidence>
<dbReference type="PANTHER" id="PTHR35795">
    <property type="entry name" value="SLR1885 PROTEIN"/>
    <property type="match status" value="1"/>
</dbReference>
<proteinExistence type="predicted"/>
<name>A0A2W0HLH6_9BACI</name>
<dbReference type="PANTHER" id="PTHR35795:SF1">
    <property type="entry name" value="BIS(5'-NUCLEOSYL)-TETRAPHOSPHATASE, SYMMETRICAL"/>
    <property type="match status" value="1"/>
</dbReference>
<dbReference type="AlphaFoldDB" id="A0A2W0HLH6"/>
<sequence>MERVTLTQILNHEVTQKFVKRSGLAHAVAVSEYAFKLAKVHNVNPDLAVKAAFLHDVGHYTWYRNGQWDYNLYKENDIHAIKGAERAHKLLIRLGEHPVNAKKIALAVLLHTDSYLPEGELQLDPLQHVVALADKKDEEPGGNHHYKTISDEEAEARLEKLDRLVEEAVEAEKEDTALAQSASVS</sequence>
<dbReference type="EMBL" id="PDOF01000001">
    <property type="protein sequence ID" value="PYZ97719.1"/>
    <property type="molecule type" value="Genomic_DNA"/>
</dbReference>
<protein>
    <submittedName>
        <fullName evidence="2">Phosphohydrolase</fullName>
    </submittedName>
</protein>
<dbReference type="Gene3D" id="1.10.3210.10">
    <property type="entry name" value="Hypothetical protein af1432"/>
    <property type="match status" value="1"/>
</dbReference>
<dbReference type="InterPro" id="IPR051094">
    <property type="entry name" value="Diverse_Catalytic_Enzymes"/>
</dbReference>
<dbReference type="InterPro" id="IPR006675">
    <property type="entry name" value="HDIG_dom"/>
</dbReference>
<keyword evidence="3" id="KW-1185">Reference proteome</keyword>
<evidence type="ECO:0000313" key="3">
    <source>
        <dbReference type="Proteomes" id="UP000248066"/>
    </source>
</evidence>
<dbReference type="NCBIfam" id="TIGR00277">
    <property type="entry name" value="HDIG"/>
    <property type="match status" value="1"/>
</dbReference>
<dbReference type="CDD" id="cd00077">
    <property type="entry name" value="HDc"/>
    <property type="match status" value="1"/>
</dbReference>
<keyword evidence="2" id="KW-0378">Hydrolase</keyword>
<dbReference type="SMART" id="SM00471">
    <property type="entry name" value="HDc"/>
    <property type="match status" value="1"/>
</dbReference>
<dbReference type="InterPro" id="IPR006674">
    <property type="entry name" value="HD_domain"/>
</dbReference>
<evidence type="ECO:0000259" key="1">
    <source>
        <dbReference type="PROSITE" id="PS51831"/>
    </source>
</evidence>